<evidence type="ECO:0000313" key="2">
    <source>
        <dbReference type="Proteomes" id="UP000009080"/>
    </source>
</evidence>
<evidence type="ECO:0000313" key="1">
    <source>
        <dbReference type="EMBL" id="ACR10635.1"/>
    </source>
</evidence>
<dbReference type="KEGG" id="ttu:TERTU_4156"/>
<dbReference type="RefSeq" id="WP_012779307.1">
    <property type="nucleotide sequence ID" value="NC_012997.1"/>
</dbReference>
<dbReference type="HOGENOM" id="CLU_2866312_0_0_6"/>
<dbReference type="Proteomes" id="UP000009080">
    <property type="component" value="Chromosome"/>
</dbReference>
<keyword evidence="2" id="KW-1185">Reference proteome</keyword>
<dbReference type="EMBL" id="CP001614">
    <property type="protein sequence ID" value="ACR10635.1"/>
    <property type="molecule type" value="Genomic_DNA"/>
</dbReference>
<sequence length="64" mass="7690">MRTDLDRDSEDLFQRRLLEKEAQSEALFSHKNVYTKAFQDYVRQQVFEKHKRITVGKPAFAPKF</sequence>
<protein>
    <submittedName>
        <fullName evidence="1">Uncharacterized protein</fullName>
    </submittedName>
</protein>
<dbReference type="AlphaFoldDB" id="C5BUK0"/>
<accession>C5BUK0</accession>
<proteinExistence type="predicted"/>
<organism evidence="1 2">
    <name type="scientific">Teredinibacter turnerae (strain ATCC 39867 / T7901)</name>
    <dbReference type="NCBI Taxonomy" id="377629"/>
    <lineage>
        <taxon>Bacteria</taxon>
        <taxon>Pseudomonadati</taxon>
        <taxon>Pseudomonadota</taxon>
        <taxon>Gammaproteobacteria</taxon>
        <taxon>Cellvibrionales</taxon>
        <taxon>Cellvibrionaceae</taxon>
        <taxon>Teredinibacter</taxon>
    </lineage>
</organism>
<name>C5BUK0_TERTT</name>
<dbReference type="STRING" id="377629.TERTU_4156"/>
<reference evidence="1 2" key="1">
    <citation type="journal article" date="2009" name="PLoS ONE">
        <title>The complete genome of Teredinibacter turnerae T7901: an intracellular endosymbiont of marine wood-boring bivalves (shipworms).</title>
        <authorList>
            <person name="Yang J.C."/>
            <person name="Madupu R."/>
            <person name="Durkin A.S."/>
            <person name="Ekborg N.A."/>
            <person name="Pedamallu C.S."/>
            <person name="Hostetler J.B."/>
            <person name="Radune D."/>
            <person name="Toms B.S."/>
            <person name="Henrissat B."/>
            <person name="Coutinho P.M."/>
            <person name="Schwarz S."/>
            <person name="Field L."/>
            <person name="Trindade-Silva A.E."/>
            <person name="Soares C.A.G."/>
            <person name="Elshahawi S."/>
            <person name="Hanora A."/>
            <person name="Schmidt E.W."/>
            <person name="Haygood M.G."/>
            <person name="Posfai J."/>
            <person name="Benner J."/>
            <person name="Madinger C."/>
            <person name="Nove J."/>
            <person name="Anton B."/>
            <person name="Chaudhary K."/>
            <person name="Foster J."/>
            <person name="Holman A."/>
            <person name="Kumar S."/>
            <person name="Lessard P.A."/>
            <person name="Luyten Y.A."/>
            <person name="Slatko B."/>
            <person name="Wood N."/>
            <person name="Wu B."/>
            <person name="Teplitski M."/>
            <person name="Mougous J.D."/>
            <person name="Ward N."/>
            <person name="Eisen J.A."/>
            <person name="Badger J.H."/>
            <person name="Distel D.L."/>
        </authorList>
    </citation>
    <scope>NUCLEOTIDE SEQUENCE [LARGE SCALE GENOMIC DNA]</scope>
    <source>
        <strain evidence="2">ATCC 39867 / T7901</strain>
    </source>
</reference>
<gene>
    <name evidence="1" type="ordered locus">TERTU_4156</name>
</gene>